<dbReference type="Proteomes" id="UP001054889">
    <property type="component" value="Unassembled WGS sequence"/>
</dbReference>
<reference evidence="2" key="1">
    <citation type="journal article" date="2018" name="DNA Res.">
        <title>Multiple hybrid de novo genome assembly of finger millet, an orphan allotetraploid crop.</title>
        <authorList>
            <person name="Hatakeyama M."/>
            <person name="Aluri S."/>
            <person name="Balachadran M.T."/>
            <person name="Sivarajan S.R."/>
            <person name="Patrignani A."/>
            <person name="Gruter S."/>
            <person name="Poveda L."/>
            <person name="Shimizu-Inatsugi R."/>
            <person name="Baeten J."/>
            <person name="Francoijs K.J."/>
            <person name="Nataraja K.N."/>
            <person name="Reddy Y.A.N."/>
            <person name="Phadnis S."/>
            <person name="Ravikumar R.L."/>
            <person name="Schlapbach R."/>
            <person name="Sreeman S.M."/>
            <person name="Shimizu K.K."/>
        </authorList>
    </citation>
    <scope>NUCLEOTIDE SEQUENCE</scope>
</reference>
<protein>
    <submittedName>
        <fullName evidence="2">Uncharacterized protein</fullName>
    </submittedName>
</protein>
<gene>
    <name evidence="2" type="primary">gb02998</name>
    <name evidence="2" type="ORF">PR202_gb02998</name>
</gene>
<evidence type="ECO:0000256" key="1">
    <source>
        <dbReference type="SAM" id="MobiDB-lite"/>
    </source>
</evidence>
<comment type="caution">
    <text evidence="2">The sequence shown here is derived from an EMBL/GenBank/DDBJ whole genome shotgun (WGS) entry which is preliminary data.</text>
</comment>
<dbReference type="EMBL" id="BQKI01000072">
    <property type="protein sequence ID" value="GJN16048.1"/>
    <property type="molecule type" value="Genomic_DNA"/>
</dbReference>
<feature type="compositionally biased region" description="Polar residues" evidence="1">
    <location>
        <begin position="166"/>
        <end position="178"/>
    </location>
</feature>
<feature type="region of interest" description="Disordered" evidence="1">
    <location>
        <begin position="124"/>
        <end position="190"/>
    </location>
</feature>
<accession>A0AAV5DYH4</accession>
<sequence>MAPSFAAPSGTPSSTHVAMAVAHAMALTAVADGAHLVFAVATAAQAVKATAAVASEVPTASRSRAFPVVLTTTLGQGPVQRQPSRLPIQWRLHRGCHHGGGALSTALGLAQLLLRAFRHPHCQWSPSSDLGTRSRISERHPSNPSLPPPPLQQWRPDLRPQRPQRHAQTQIRSSSPSPCLQEHRTRRRKN</sequence>
<evidence type="ECO:0000313" key="3">
    <source>
        <dbReference type="Proteomes" id="UP001054889"/>
    </source>
</evidence>
<proteinExistence type="predicted"/>
<keyword evidence="3" id="KW-1185">Reference proteome</keyword>
<name>A0AAV5DYH4_ELECO</name>
<organism evidence="2 3">
    <name type="scientific">Eleusine coracana subsp. coracana</name>
    <dbReference type="NCBI Taxonomy" id="191504"/>
    <lineage>
        <taxon>Eukaryota</taxon>
        <taxon>Viridiplantae</taxon>
        <taxon>Streptophyta</taxon>
        <taxon>Embryophyta</taxon>
        <taxon>Tracheophyta</taxon>
        <taxon>Spermatophyta</taxon>
        <taxon>Magnoliopsida</taxon>
        <taxon>Liliopsida</taxon>
        <taxon>Poales</taxon>
        <taxon>Poaceae</taxon>
        <taxon>PACMAD clade</taxon>
        <taxon>Chloridoideae</taxon>
        <taxon>Cynodonteae</taxon>
        <taxon>Eleusininae</taxon>
        <taxon>Eleusine</taxon>
    </lineage>
</organism>
<dbReference type="AlphaFoldDB" id="A0AAV5DYH4"/>
<reference evidence="2" key="2">
    <citation type="submission" date="2021-12" db="EMBL/GenBank/DDBJ databases">
        <title>Resequencing data analysis of finger millet.</title>
        <authorList>
            <person name="Hatakeyama M."/>
            <person name="Aluri S."/>
            <person name="Balachadran M.T."/>
            <person name="Sivarajan S.R."/>
            <person name="Poveda L."/>
            <person name="Shimizu-Inatsugi R."/>
            <person name="Schlapbach R."/>
            <person name="Sreeman S.M."/>
            <person name="Shimizu K.K."/>
        </authorList>
    </citation>
    <scope>NUCLEOTIDE SEQUENCE</scope>
</reference>
<evidence type="ECO:0000313" key="2">
    <source>
        <dbReference type="EMBL" id="GJN16048.1"/>
    </source>
</evidence>